<dbReference type="AlphaFoldDB" id="A0AAD7N251"/>
<protein>
    <submittedName>
        <fullName evidence="2">Uncharacterized protein</fullName>
    </submittedName>
</protein>
<feature type="compositionally biased region" description="Polar residues" evidence="1">
    <location>
        <begin position="225"/>
        <end position="236"/>
    </location>
</feature>
<gene>
    <name evidence="2" type="ORF">B0H16DRAFT_1563464</name>
</gene>
<feature type="region of interest" description="Disordered" evidence="1">
    <location>
        <begin position="50"/>
        <end position="81"/>
    </location>
</feature>
<feature type="region of interest" description="Disordered" evidence="1">
    <location>
        <begin position="102"/>
        <end position="244"/>
    </location>
</feature>
<dbReference type="Proteomes" id="UP001215598">
    <property type="component" value="Unassembled WGS sequence"/>
</dbReference>
<dbReference type="EMBL" id="JARKIB010000095">
    <property type="protein sequence ID" value="KAJ7742222.1"/>
    <property type="molecule type" value="Genomic_DNA"/>
</dbReference>
<reference evidence="2" key="1">
    <citation type="submission" date="2023-03" db="EMBL/GenBank/DDBJ databases">
        <title>Massive genome expansion in bonnet fungi (Mycena s.s.) driven by repeated elements and novel gene families across ecological guilds.</title>
        <authorList>
            <consortium name="Lawrence Berkeley National Laboratory"/>
            <person name="Harder C.B."/>
            <person name="Miyauchi S."/>
            <person name="Viragh M."/>
            <person name="Kuo A."/>
            <person name="Thoen E."/>
            <person name="Andreopoulos B."/>
            <person name="Lu D."/>
            <person name="Skrede I."/>
            <person name="Drula E."/>
            <person name="Henrissat B."/>
            <person name="Morin E."/>
            <person name="Kohler A."/>
            <person name="Barry K."/>
            <person name="LaButti K."/>
            <person name="Morin E."/>
            <person name="Salamov A."/>
            <person name="Lipzen A."/>
            <person name="Mereny Z."/>
            <person name="Hegedus B."/>
            <person name="Baldrian P."/>
            <person name="Stursova M."/>
            <person name="Weitz H."/>
            <person name="Taylor A."/>
            <person name="Grigoriev I.V."/>
            <person name="Nagy L.G."/>
            <person name="Martin F."/>
            <person name="Kauserud H."/>
        </authorList>
    </citation>
    <scope>NUCLEOTIDE SEQUENCE</scope>
    <source>
        <strain evidence="2">CBHHK182m</strain>
    </source>
</reference>
<accession>A0AAD7N251</accession>
<organism evidence="2 3">
    <name type="scientific">Mycena metata</name>
    <dbReference type="NCBI Taxonomy" id="1033252"/>
    <lineage>
        <taxon>Eukaryota</taxon>
        <taxon>Fungi</taxon>
        <taxon>Dikarya</taxon>
        <taxon>Basidiomycota</taxon>
        <taxon>Agaricomycotina</taxon>
        <taxon>Agaricomycetes</taxon>
        <taxon>Agaricomycetidae</taxon>
        <taxon>Agaricales</taxon>
        <taxon>Marasmiineae</taxon>
        <taxon>Mycenaceae</taxon>
        <taxon>Mycena</taxon>
    </lineage>
</organism>
<keyword evidence="3" id="KW-1185">Reference proteome</keyword>
<name>A0AAD7N251_9AGAR</name>
<feature type="compositionally biased region" description="Pro residues" evidence="1">
    <location>
        <begin position="111"/>
        <end position="125"/>
    </location>
</feature>
<sequence>MLRGAARGLRRPAGAWRSPVEGESVYSLVLDSAGDDHGQGDTSLLQAESGMREVRPPSGFLDAAAGSSLHAQTSDPFAPETPDLISLHDAIWLPSSSRLSIPALLGRPSGTPSPTPSSLLNPPPSSSTAAGALPAPTMPMPHGLRESITQSLETLPSVAHSAEPATVTRPAPAPSEEPSAPQGQGAGLLRPSLTAHDSARTFDDREDYSSRLVGMPVPHRAGSGDTLNSDTASSKAGSEGSEVR</sequence>
<feature type="compositionally biased region" description="Basic and acidic residues" evidence="1">
    <location>
        <begin position="197"/>
        <end position="209"/>
    </location>
</feature>
<evidence type="ECO:0000313" key="2">
    <source>
        <dbReference type="EMBL" id="KAJ7742222.1"/>
    </source>
</evidence>
<comment type="caution">
    <text evidence="2">The sequence shown here is derived from an EMBL/GenBank/DDBJ whole genome shotgun (WGS) entry which is preliminary data.</text>
</comment>
<evidence type="ECO:0000256" key="1">
    <source>
        <dbReference type="SAM" id="MobiDB-lite"/>
    </source>
</evidence>
<proteinExistence type="predicted"/>
<evidence type="ECO:0000313" key="3">
    <source>
        <dbReference type="Proteomes" id="UP001215598"/>
    </source>
</evidence>